<sequence length="146" mass="16814">ITIRVGKEPDHQDFLLHEGTMYARSEFFGRAMNGNWQEKEEHLVRLPQDKAEIFDYYTHLVNTRDRARPQTKASLRNEYTLLCHVYVLSEKLLDVKAKNATVKAILKVANESPTDGNWVVPPSHAVRVIYERTPPTSPARVLMVDL</sequence>
<organism evidence="1 2">
    <name type="scientific">Lentithecium fluviatile CBS 122367</name>
    <dbReference type="NCBI Taxonomy" id="1168545"/>
    <lineage>
        <taxon>Eukaryota</taxon>
        <taxon>Fungi</taxon>
        <taxon>Dikarya</taxon>
        <taxon>Ascomycota</taxon>
        <taxon>Pezizomycotina</taxon>
        <taxon>Dothideomycetes</taxon>
        <taxon>Pleosporomycetidae</taxon>
        <taxon>Pleosporales</taxon>
        <taxon>Massarineae</taxon>
        <taxon>Lentitheciaceae</taxon>
        <taxon>Lentithecium</taxon>
    </lineage>
</organism>
<dbReference type="Proteomes" id="UP000799291">
    <property type="component" value="Unassembled WGS sequence"/>
</dbReference>
<evidence type="ECO:0000313" key="1">
    <source>
        <dbReference type="EMBL" id="KAF2679136.1"/>
    </source>
</evidence>
<feature type="non-terminal residue" evidence="1">
    <location>
        <position position="1"/>
    </location>
</feature>
<proteinExistence type="predicted"/>
<name>A0A6G1ILM2_9PLEO</name>
<dbReference type="PANTHER" id="PTHR47843">
    <property type="entry name" value="BTB DOMAIN-CONTAINING PROTEIN-RELATED"/>
    <property type="match status" value="1"/>
</dbReference>
<keyword evidence="2" id="KW-1185">Reference proteome</keyword>
<dbReference type="OrthoDB" id="1022638at2759"/>
<reference evidence="1" key="1">
    <citation type="journal article" date="2020" name="Stud. Mycol.">
        <title>101 Dothideomycetes genomes: a test case for predicting lifestyles and emergence of pathogens.</title>
        <authorList>
            <person name="Haridas S."/>
            <person name="Albert R."/>
            <person name="Binder M."/>
            <person name="Bloem J."/>
            <person name="Labutti K."/>
            <person name="Salamov A."/>
            <person name="Andreopoulos B."/>
            <person name="Baker S."/>
            <person name="Barry K."/>
            <person name="Bills G."/>
            <person name="Bluhm B."/>
            <person name="Cannon C."/>
            <person name="Castanera R."/>
            <person name="Culley D."/>
            <person name="Daum C."/>
            <person name="Ezra D."/>
            <person name="Gonzalez J."/>
            <person name="Henrissat B."/>
            <person name="Kuo A."/>
            <person name="Liang C."/>
            <person name="Lipzen A."/>
            <person name="Lutzoni F."/>
            <person name="Magnuson J."/>
            <person name="Mondo S."/>
            <person name="Nolan M."/>
            <person name="Ohm R."/>
            <person name="Pangilinan J."/>
            <person name="Park H.-J."/>
            <person name="Ramirez L."/>
            <person name="Alfaro M."/>
            <person name="Sun H."/>
            <person name="Tritt A."/>
            <person name="Yoshinaga Y."/>
            <person name="Zwiers L.-H."/>
            <person name="Turgeon B."/>
            <person name="Goodwin S."/>
            <person name="Spatafora J."/>
            <person name="Crous P."/>
            <person name="Grigoriev I."/>
        </authorList>
    </citation>
    <scope>NUCLEOTIDE SEQUENCE</scope>
    <source>
        <strain evidence="1">CBS 122367</strain>
    </source>
</reference>
<accession>A0A6G1ILM2</accession>
<protein>
    <recommendedName>
        <fullName evidence="3">BTB domain-containing protein</fullName>
    </recommendedName>
</protein>
<evidence type="ECO:0008006" key="3">
    <source>
        <dbReference type="Google" id="ProtNLM"/>
    </source>
</evidence>
<dbReference type="Gene3D" id="3.30.710.10">
    <property type="entry name" value="Potassium Channel Kv1.1, Chain A"/>
    <property type="match status" value="1"/>
</dbReference>
<dbReference type="EMBL" id="MU005606">
    <property type="protein sequence ID" value="KAF2679136.1"/>
    <property type="molecule type" value="Genomic_DNA"/>
</dbReference>
<evidence type="ECO:0000313" key="2">
    <source>
        <dbReference type="Proteomes" id="UP000799291"/>
    </source>
</evidence>
<dbReference type="PANTHER" id="PTHR47843:SF2">
    <property type="entry name" value="BTB DOMAIN-CONTAINING PROTEIN"/>
    <property type="match status" value="1"/>
</dbReference>
<dbReference type="InterPro" id="IPR011333">
    <property type="entry name" value="SKP1/BTB/POZ_sf"/>
</dbReference>
<dbReference type="AlphaFoldDB" id="A0A6G1ILM2"/>
<gene>
    <name evidence="1" type="ORF">K458DRAFT_315059</name>
</gene>